<feature type="compositionally biased region" description="Acidic residues" evidence="1">
    <location>
        <begin position="69"/>
        <end position="94"/>
    </location>
</feature>
<evidence type="ECO:0000313" key="3">
    <source>
        <dbReference type="EMBL" id="PKC13351.1"/>
    </source>
</evidence>
<evidence type="ECO:0000256" key="1">
    <source>
        <dbReference type="SAM" id="MobiDB-lite"/>
    </source>
</evidence>
<dbReference type="EMBL" id="LLXJ01000196">
    <property type="protein sequence ID" value="PKC13351.1"/>
    <property type="molecule type" value="Genomic_DNA"/>
</dbReference>
<dbReference type="Proteomes" id="UP000232722">
    <property type="component" value="Unassembled WGS sequence"/>
</dbReference>
<gene>
    <name evidence="3" type="ORF">RhiirA5_410749</name>
    <name evidence="2" type="ORF">RhiirA5_417465</name>
</gene>
<proteinExistence type="predicted"/>
<feature type="region of interest" description="Disordered" evidence="1">
    <location>
        <begin position="68"/>
        <end position="94"/>
    </location>
</feature>
<accession>A0A2N0PMK9</accession>
<comment type="caution">
    <text evidence="2">The sequence shown here is derived from an EMBL/GenBank/DDBJ whole genome shotgun (WGS) entry which is preliminary data.</text>
</comment>
<reference evidence="2 4" key="2">
    <citation type="submission" date="2017-09" db="EMBL/GenBank/DDBJ databases">
        <title>Extensive intraspecific genome diversity in a model arbuscular mycorrhizal fungus.</title>
        <authorList>
            <person name="Chen E.C."/>
            <person name="Morin E."/>
            <person name="Beaudet D."/>
            <person name="Noel J."/>
            <person name="Ndikumana S."/>
            <person name="Charron P."/>
            <person name="St-Onge C."/>
            <person name="Giorgi J."/>
            <person name="Grigoriev I.V."/>
            <person name="Roux C."/>
            <person name="Martin F.M."/>
            <person name="Corradi N."/>
        </authorList>
    </citation>
    <scope>NUCLEOTIDE SEQUENCE [LARGE SCALE GENOMIC DNA]</scope>
    <source>
        <strain evidence="2 4">A5</strain>
    </source>
</reference>
<dbReference type="AlphaFoldDB" id="A0A2N0PMK9"/>
<organism evidence="2 4">
    <name type="scientific">Rhizophagus irregularis</name>
    <dbReference type="NCBI Taxonomy" id="588596"/>
    <lineage>
        <taxon>Eukaryota</taxon>
        <taxon>Fungi</taxon>
        <taxon>Fungi incertae sedis</taxon>
        <taxon>Mucoromycota</taxon>
        <taxon>Glomeromycotina</taxon>
        <taxon>Glomeromycetes</taxon>
        <taxon>Glomerales</taxon>
        <taxon>Glomeraceae</taxon>
        <taxon>Rhizophagus</taxon>
    </lineage>
</organism>
<evidence type="ECO:0000313" key="4">
    <source>
        <dbReference type="Proteomes" id="UP000232722"/>
    </source>
</evidence>
<sequence length="109" mass="12291">TSYLPKSGLCDNCGLPLNNNGVVLACGHGYHPVCYGRRCVYCENFYKKGIFENVNSFLKRVEKGTDTLTQDDLDDEINEEEEEESEETADEEIDVSATLEAAINNINYW</sequence>
<dbReference type="EMBL" id="LLXJ01000582">
    <property type="protein sequence ID" value="PKC08025.1"/>
    <property type="molecule type" value="Genomic_DNA"/>
</dbReference>
<reference evidence="2 4" key="1">
    <citation type="submission" date="2016-04" db="EMBL/GenBank/DDBJ databases">
        <title>Genome analyses suggest a sexual origin of heterokaryosis in a supposedly ancient asexual fungus.</title>
        <authorList>
            <person name="Ropars J."/>
            <person name="Sedzielewska K."/>
            <person name="Noel J."/>
            <person name="Charron P."/>
            <person name="Farinelli L."/>
            <person name="Marton T."/>
            <person name="Kruger M."/>
            <person name="Pelin A."/>
            <person name="Brachmann A."/>
            <person name="Corradi N."/>
        </authorList>
    </citation>
    <scope>NUCLEOTIDE SEQUENCE [LARGE SCALE GENOMIC DNA]</scope>
    <source>
        <strain evidence="2 4">A5</strain>
    </source>
</reference>
<feature type="non-terminal residue" evidence="2">
    <location>
        <position position="1"/>
    </location>
</feature>
<evidence type="ECO:0000313" key="2">
    <source>
        <dbReference type="EMBL" id="PKC08025.1"/>
    </source>
</evidence>
<protein>
    <submittedName>
        <fullName evidence="2">Uncharacterized protein</fullName>
    </submittedName>
</protein>
<name>A0A2N0PMK9_9GLOM</name>